<dbReference type="PROSITE" id="PS00101">
    <property type="entry name" value="HEXAPEP_TRANSFERASES"/>
    <property type="match status" value="1"/>
</dbReference>
<keyword evidence="6" id="KW-1133">Transmembrane helix</keyword>
<dbReference type="InterPro" id="IPR005881">
    <property type="entry name" value="Ser_O-AcTrfase"/>
</dbReference>
<dbReference type="Pfam" id="PF00132">
    <property type="entry name" value="Hexapep"/>
    <property type="match status" value="1"/>
</dbReference>
<reference evidence="7 8" key="1">
    <citation type="submission" date="2015-08" db="EMBL/GenBank/DDBJ databases">
        <title>Whole genome sequence of Flavobacterium akiainvivens IK-1T, from decaying Wikstroemia oahuensis, an endemic Hawaiian shrub.</title>
        <authorList>
            <person name="Wan X."/>
            <person name="Hou S."/>
            <person name="Saito J."/>
            <person name="Donachie S."/>
        </authorList>
    </citation>
    <scope>NUCLEOTIDE SEQUENCE [LARGE SCALE GENOMIC DNA]</scope>
    <source>
        <strain evidence="7 8">IK-1</strain>
    </source>
</reference>
<evidence type="ECO:0000313" key="7">
    <source>
        <dbReference type="EMBL" id="KOS06365.1"/>
    </source>
</evidence>
<proteinExistence type="inferred from homology"/>
<dbReference type="GO" id="GO:0006535">
    <property type="term" value="P:cysteine biosynthetic process from serine"/>
    <property type="evidence" value="ECO:0007669"/>
    <property type="project" value="InterPro"/>
</dbReference>
<dbReference type="PANTHER" id="PTHR42811">
    <property type="entry name" value="SERINE ACETYLTRANSFERASE"/>
    <property type="match status" value="1"/>
</dbReference>
<dbReference type="OrthoDB" id="9812571at2"/>
<dbReference type="InterPro" id="IPR011004">
    <property type="entry name" value="Trimer_LpxA-like_sf"/>
</dbReference>
<dbReference type="GO" id="GO:0009001">
    <property type="term" value="F:serine O-acetyltransferase activity"/>
    <property type="evidence" value="ECO:0007669"/>
    <property type="project" value="UniProtKB-EC"/>
</dbReference>
<evidence type="ECO:0000256" key="2">
    <source>
        <dbReference type="ARBA" id="ARBA00022679"/>
    </source>
</evidence>
<evidence type="ECO:0000256" key="3">
    <source>
        <dbReference type="ARBA" id="ARBA00022737"/>
    </source>
</evidence>
<dbReference type="GO" id="GO:0005737">
    <property type="term" value="C:cytoplasm"/>
    <property type="evidence" value="ECO:0007669"/>
    <property type="project" value="InterPro"/>
</dbReference>
<keyword evidence="6" id="KW-0812">Transmembrane</keyword>
<keyword evidence="8" id="KW-1185">Reference proteome</keyword>
<dbReference type="SUPFAM" id="SSF51161">
    <property type="entry name" value="Trimeric LpxA-like enzymes"/>
    <property type="match status" value="1"/>
</dbReference>
<gene>
    <name evidence="7" type="ORF">AM493_10240</name>
</gene>
<organism evidence="7 8">
    <name type="scientific">Flavobacterium akiainvivens</name>
    <dbReference type="NCBI Taxonomy" id="1202724"/>
    <lineage>
        <taxon>Bacteria</taxon>
        <taxon>Pseudomonadati</taxon>
        <taxon>Bacteroidota</taxon>
        <taxon>Flavobacteriia</taxon>
        <taxon>Flavobacteriales</taxon>
        <taxon>Flavobacteriaceae</taxon>
        <taxon>Flavobacterium</taxon>
    </lineage>
</organism>
<feature type="transmembrane region" description="Helical" evidence="6">
    <location>
        <begin position="41"/>
        <end position="62"/>
    </location>
</feature>
<comment type="similarity">
    <text evidence="1 5">Belongs to the transferase hexapeptide repeat family.</text>
</comment>
<evidence type="ECO:0000256" key="4">
    <source>
        <dbReference type="ARBA" id="ARBA00023315"/>
    </source>
</evidence>
<evidence type="ECO:0000256" key="5">
    <source>
        <dbReference type="PIRNR" id="PIRNR000441"/>
    </source>
</evidence>
<dbReference type="RefSeq" id="WP_054407872.1">
    <property type="nucleotide sequence ID" value="NZ_FOYA01000001.1"/>
</dbReference>
<dbReference type="InterPro" id="IPR018357">
    <property type="entry name" value="Hexapep_transf_CS"/>
</dbReference>
<dbReference type="EC" id="2.3.1.30" evidence="5"/>
<comment type="caution">
    <text evidence="7">The sequence shown here is derived from an EMBL/GenBank/DDBJ whole genome shotgun (WGS) entry which is preliminary data.</text>
</comment>
<keyword evidence="3" id="KW-0677">Repeat</keyword>
<keyword evidence="2 5" id="KW-0808">Transferase</keyword>
<dbReference type="STRING" id="1202724.AM493_10240"/>
<dbReference type="Proteomes" id="UP000037755">
    <property type="component" value="Unassembled WGS sequence"/>
</dbReference>
<evidence type="ECO:0000313" key="8">
    <source>
        <dbReference type="Proteomes" id="UP000037755"/>
    </source>
</evidence>
<dbReference type="CDD" id="cd03354">
    <property type="entry name" value="LbH_SAT"/>
    <property type="match status" value="1"/>
</dbReference>
<dbReference type="Gene3D" id="2.160.10.10">
    <property type="entry name" value="Hexapeptide repeat proteins"/>
    <property type="match status" value="1"/>
</dbReference>
<protein>
    <recommendedName>
        <fullName evidence="5">Serine acetyltransferase</fullName>
        <ecNumber evidence="5">2.3.1.30</ecNumber>
    </recommendedName>
</protein>
<accession>A0A0M8MB28</accession>
<keyword evidence="6" id="KW-0472">Membrane</keyword>
<dbReference type="PATRIC" id="fig|1202724.3.peg.2125"/>
<keyword evidence="4 5" id="KW-0012">Acyltransferase</keyword>
<evidence type="ECO:0000256" key="6">
    <source>
        <dbReference type="SAM" id="Phobius"/>
    </source>
</evidence>
<dbReference type="InterPro" id="IPR045304">
    <property type="entry name" value="LbH_SAT"/>
</dbReference>
<dbReference type="AlphaFoldDB" id="A0A0M8MB28"/>
<dbReference type="EMBL" id="LIYD01000005">
    <property type="protein sequence ID" value="KOS06365.1"/>
    <property type="molecule type" value="Genomic_DNA"/>
</dbReference>
<name>A0A0M8MB28_9FLAO</name>
<dbReference type="InterPro" id="IPR001451">
    <property type="entry name" value="Hexapep"/>
</dbReference>
<dbReference type="PIRSF" id="PIRSF000441">
    <property type="entry name" value="CysE"/>
    <property type="match status" value="1"/>
</dbReference>
<sequence length="172" mass="18795">MGLLSDLKKDIKANGRNRKGKYIVVSYRIAHYAYKFSKRNFLCKLLAFPIIKLYHIIFVWIMGVEIHEESHIGVGLQVWHGEGLIINKAVIIGKNALLRQTTTIGNKYANSPCPKIGDNVEIGGHTVIIGDVLIGNNVTIGAGSIVTKSIPDNSIAYGNPAVSKPKTNLTSN</sequence>
<comment type="catalytic activity">
    <reaction evidence="5">
        <text>L-serine + acetyl-CoA = O-acetyl-L-serine + CoA</text>
        <dbReference type="Rhea" id="RHEA:24560"/>
        <dbReference type="ChEBI" id="CHEBI:33384"/>
        <dbReference type="ChEBI" id="CHEBI:57287"/>
        <dbReference type="ChEBI" id="CHEBI:57288"/>
        <dbReference type="ChEBI" id="CHEBI:58340"/>
        <dbReference type="EC" id="2.3.1.30"/>
    </reaction>
</comment>
<evidence type="ECO:0000256" key="1">
    <source>
        <dbReference type="ARBA" id="ARBA00007274"/>
    </source>
</evidence>